<accession>A0A1M4XFE9</accession>
<keyword evidence="3" id="KW-1185">Reference proteome</keyword>
<dbReference type="Proteomes" id="UP000184327">
    <property type="component" value="Unassembled WGS sequence"/>
</dbReference>
<dbReference type="RefSeq" id="WP_073355432.1">
    <property type="nucleotide sequence ID" value="NZ_FQUZ01000009.1"/>
</dbReference>
<keyword evidence="1" id="KW-0175">Coiled coil</keyword>
<name>A0A1M4XFE9_9BURK</name>
<protein>
    <submittedName>
        <fullName evidence="2">Uncharacterized protein</fullName>
    </submittedName>
</protein>
<dbReference type="STRING" id="1122156.SAMN02745117_01045"/>
<feature type="coiled-coil region" evidence="1">
    <location>
        <begin position="210"/>
        <end position="237"/>
    </location>
</feature>
<proteinExistence type="predicted"/>
<dbReference type="EMBL" id="FQUZ01000009">
    <property type="protein sequence ID" value="SHE92131.1"/>
    <property type="molecule type" value="Genomic_DNA"/>
</dbReference>
<evidence type="ECO:0000256" key="1">
    <source>
        <dbReference type="SAM" id="Coils"/>
    </source>
</evidence>
<reference evidence="2 3" key="1">
    <citation type="submission" date="2016-11" db="EMBL/GenBank/DDBJ databases">
        <authorList>
            <person name="Jaros S."/>
            <person name="Januszkiewicz K."/>
            <person name="Wedrychowicz H."/>
        </authorList>
    </citation>
    <scope>NUCLEOTIDE SEQUENCE [LARGE SCALE GENOMIC DNA]</scope>
    <source>
        <strain evidence="2 3">DSM 16112</strain>
    </source>
</reference>
<dbReference type="AlphaFoldDB" id="A0A1M4XFE9"/>
<organism evidence="2 3">
    <name type="scientific">Lampropedia hyalina DSM 16112</name>
    <dbReference type="NCBI Taxonomy" id="1122156"/>
    <lineage>
        <taxon>Bacteria</taxon>
        <taxon>Pseudomonadati</taxon>
        <taxon>Pseudomonadota</taxon>
        <taxon>Betaproteobacteria</taxon>
        <taxon>Burkholderiales</taxon>
        <taxon>Comamonadaceae</taxon>
        <taxon>Lampropedia</taxon>
    </lineage>
</organism>
<feature type="coiled-coil region" evidence="1">
    <location>
        <begin position="43"/>
        <end position="70"/>
    </location>
</feature>
<dbReference type="OrthoDB" id="8811859at2"/>
<evidence type="ECO:0000313" key="3">
    <source>
        <dbReference type="Proteomes" id="UP000184327"/>
    </source>
</evidence>
<gene>
    <name evidence="2" type="ORF">SAMN02745117_01045</name>
</gene>
<sequence length="319" mass="33298">MPLPLIPLILGGASLVAGAYGVKKGFDAKENFDKAESIGNSAKNRHEKALKELNIERERSNKKLSDLGELKANVFADQIKYLIDQIKKRKAAKSSLKGFEQIIEKLDLPKMEKMVIGSLAIEKGLASGTVSGALMGLGAYGSVGMLATASTGTAIASLSGVAASNATLAWLGGGALSAGGLGMAGGTAVLGGVVAGPAIAITGFVIASKAEEALTKAREYESQADEAIAKIDIMKIALQGLQTNTGEMERTIIKLANVFDKCKPEVECGWDEAFERMLVVGKALKEVLDTPILESDGSAVKNLKSKLNIVTSGLIEYEG</sequence>
<evidence type="ECO:0000313" key="2">
    <source>
        <dbReference type="EMBL" id="SHE92131.1"/>
    </source>
</evidence>